<feature type="domain" description="Band 7" evidence="4">
    <location>
        <begin position="67"/>
        <end position="225"/>
    </location>
</feature>
<evidence type="ECO:0000259" key="4">
    <source>
        <dbReference type="SMART" id="SM00244"/>
    </source>
</evidence>
<dbReference type="PRINTS" id="PR00721">
    <property type="entry name" value="STOMATIN"/>
</dbReference>
<organism evidence="5 6">
    <name type="scientific">Thermosinus carboxydivorans Nor1</name>
    <dbReference type="NCBI Taxonomy" id="401526"/>
    <lineage>
        <taxon>Bacteria</taxon>
        <taxon>Bacillati</taxon>
        <taxon>Bacillota</taxon>
        <taxon>Negativicutes</taxon>
        <taxon>Selenomonadales</taxon>
        <taxon>Sporomusaceae</taxon>
        <taxon>Thermosinus</taxon>
    </lineage>
</organism>
<dbReference type="CDD" id="cd13775">
    <property type="entry name" value="SPFH_eoslipins_u3"/>
    <property type="match status" value="1"/>
</dbReference>
<keyword evidence="3" id="KW-0812">Transmembrane</keyword>
<dbReference type="InterPro" id="IPR001107">
    <property type="entry name" value="Band_7"/>
</dbReference>
<evidence type="ECO:0000256" key="3">
    <source>
        <dbReference type="SAM" id="Phobius"/>
    </source>
</evidence>
<reference evidence="5 6" key="2">
    <citation type="submission" date="2007-01" db="EMBL/GenBank/DDBJ databases">
        <title>Sequencing of the draft genome and assembly of Thermosinus carboxydivorans Nor1.</title>
        <authorList>
            <consortium name="US DOE Joint Genome Institute (JGI-PGF)"/>
            <person name="Copeland A."/>
            <person name="Lucas S."/>
            <person name="Lapidus A."/>
            <person name="Barry K."/>
            <person name="Glavina del Rio T."/>
            <person name="Dalin E."/>
            <person name="Tice H."/>
            <person name="Bruce D."/>
            <person name="Pitluck S."/>
            <person name="Richardson P."/>
        </authorList>
    </citation>
    <scope>NUCLEOTIDE SEQUENCE [LARGE SCALE GENOMIC DNA]</scope>
    <source>
        <strain evidence="5 6">Nor1</strain>
    </source>
</reference>
<dbReference type="Gene3D" id="3.30.479.30">
    <property type="entry name" value="Band 7 domain"/>
    <property type="match status" value="1"/>
</dbReference>
<evidence type="ECO:0000256" key="1">
    <source>
        <dbReference type="ARBA" id="ARBA00008164"/>
    </source>
</evidence>
<feature type="transmembrane region" description="Helical" evidence="3">
    <location>
        <begin position="29"/>
        <end position="46"/>
    </location>
</feature>
<name>A1HTX5_9FIRM</name>
<dbReference type="InterPro" id="IPR036013">
    <property type="entry name" value="Band_7/SPFH_dom_sf"/>
</dbReference>
<evidence type="ECO:0000313" key="6">
    <source>
        <dbReference type="Proteomes" id="UP000005139"/>
    </source>
</evidence>
<keyword evidence="6" id="KW-1185">Reference proteome</keyword>
<dbReference type="AlphaFoldDB" id="A1HTX5"/>
<dbReference type="EMBL" id="AAWL01000030">
    <property type="protein sequence ID" value="EAX46497.1"/>
    <property type="molecule type" value="Genomic_DNA"/>
</dbReference>
<dbReference type="GO" id="GO:0005886">
    <property type="term" value="C:plasma membrane"/>
    <property type="evidence" value="ECO:0007669"/>
    <property type="project" value="InterPro"/>
</dbReference>
<evidence type="ECO:0000256" key="2">
    <source>
        <dbReference type="SAM" id="MobiDB-lite"/>
    </source>
</evidence>
<feature type="region of interest" description="Disordered" evidence="2">
    <location>
        <begin position="1"/>
        <end position="20"/>
    </location>
</feature>
<dbReference type="Gene3D" id="6.10.250.2090">
    <property type="match status" value="1"/>
</dbReference>
<dbReference type="InterPro" id="IPR043202">
    <property type="entry name" value="Band-7_stomatin-like"/>
</dbReference>
<dbReference type="FunFam" id="3.30.479.30:FF:000004">
    <property type="entry name" value="Putative membrane protease family, stomatin"/>
    <property type="match status" value="1"/>
</dbReference>
<dbReference type="SUPFAM" id="SSF117892">
    <property type="entry name" value="Band 7/SPFH domain"/>
    <property type="match status" value="1"/>
</dbReference>
<dbReference type="RefSeq" id="WP_007290479.1">
    <property type="nucleotide sequence ID" value="NZ_AAWL01000030.1"/>
</dbReference>
<dbReference type="PANTHER" id="PTHR10264:SF19">
    <property type="entry name" value="AT06885P-RELATED"/>
    <property type="match status" value="1"/>
</dbReference>
<dbReference type="Pfam" id="PF01145">
    <property type="entry name" value="Band_7"/>
    <property type="match status" value="1"/>
</dbReference>
<dbReference type="PANTHER" id="PTHR10264">
    <property type="entry name" value="BAND 7 PROTEIN-RELATED"/>
    <property type="match status" value="1"/>
</dbReference>
<keyword evidence="3" id="KW-0472">Membrane</keyword>
<reference evidence="5 6" key="1">
    <citation type="submission" date="2007-01" db="EMBL/GenBank/DDBJ databases">
        <title>Annotation of the draft genome assembly of Thermosinus carboxydivorans Nor1.</title>
        <authorList>
            <consortium name="US DOE Joint Genome Institute (JGI-ORNL)"/>
            <person name="Larimer F."/>
            <person name="Land M."/>
            <person name="Hauser L."/>
        </authorList>
    </citation>
    <scope>NUCLEOTIDE SEQUENCE [LARGE SCALE GENOMIC DNA]</scope>
    <source>
        <strain evidence="5 6">Nor1</strain>
    </source>
</reference>
<proteinExistence type="inferred from homology"/>
<feature type="compositionally biased region" description="Polar residues" evidence="2">
    <location>
        <begin position="7"/>
        <end position="20"/>
    </location>
</feature>
<dbReference type="Proteomes" id="UP000005139">
    <property type="component" value="Unassembled WGS sequence"/>
</dbReference>
<sequence length="324" mass="35937">MAKKQNLDNGNPPLSMQQPQIGPCHRPSWLPFNVFMLSCAAGIALYTYLDELWLAAIVIIAGTLLSMSVKVAAEWEKAVVLRLGKYKGLKGPGHFWIVPFVDSVAYWIDQRIVATPFLAEQTLTKDTVPVNVDAILFWVVWDPEKAALEVENYREAVAWTAQTALRDVVGRTMLSELLSERENLDKILQEVIDRRTEPWGITVQSVEIRDVIIPEALQEAMSREAQAERERRARIILGTTEAEIAHCFATAAKVYENNPIALQLRAMNILYEGLKEKGSLVVTPSGVADALNLGALAAITKGLEEKKAETVREEAAATKAKEMA</sequence>
<feature type="transmembrane region" description="Helical" evidence="3">
    <location>
        <begin position="52"/>
        <end position="73"/>
    </location>
</feature>
<dbReference type="InterPro" id="IPR001972">
    <property type="entry name" value="Stomatin_HflK_fam"/>
</dbReference>
<dbReference type="GO" id="GO:0098552">
    <property type="term" value="C:side of membrane"/>
    <property type="evidence" value="ECO:0007669"/>
    <property type="project" value="UniProtKB-ARBA"/>
</dbReference>
<comment type="similarity">
    <text evidence="1">Belongs to the band 7/mec-2 family.</text>
</comment>
<dbReference type="eggNOG" id="COG0330">
    <property type="taxonomic scope" value="Bacteria"/>
</dbReference>
<gene>
    <name evidence="5" type="ORF">TcarDRAFT_0338</name>
</gene>
<evidence type="ECO:0000313" key="5">
    <source>
        <dbReference type="EMBL" id="EAX46497.1"/>
    </source>
</evidence>
<keyword evidence="3" id="KW-1133">Transmembrane helix</keyword>
<protein>
    <submittedName>
        <fullName evidence="5">Band 7 protein</fullName>
    </submittedName>
</protein>
<accession>A1HTX5</accession>
<dbReference type="SMART" id="SM00244">
    <property type="entry name" value="PHB"/>
    <property type="match status" value="1"/>
</dbReference>
<comment type="caution">
    <text evidence="5">The sequence shown here is derived from an EMBL/GenBank/DDBJ whole genome shotgun (WGS) entry which is preliminary data.</text>
</comment>